<feature type="domain" description="Cytochrome b561 bacterial/Ni-hydrogenase" evidence="14">
    <location>
        <begin position="20"/>
        <end position="182"/>
    </location>
</feature>
<dbReference type="Proteomes" id="UP000199524">
    <property type="component" value="Chromosome I"/>
</dbReference>
<dbReference type="GO" id="GO:0046872">
    <property type="term" value="F:metal ion binding"/>
    <property type="evidence" value="ECO:0007669"/>
    <property type="project" value="UniProtKB-KW"/>
</dbReference>
<keyword evidence="8" id="KW-0249">Electron transport</keyword>
<sequence length="192" mass="21505">MTRHPHSPAPLYKDSEAGAYSKPRIFLHWLSAVVILWATFSGFGVTFMDRQAPLRQWVESLNPQLTSLFIPFFAWRLWLAIKAPARPANAGLQARLARLAHVTIYATVTAVLVTGVLMMNHPVEMLDLFELPQLVHSRSALAQLHQEHHVMCALLGALVALHLLAVVQHQVMGRSVLGRMLNRQVSDPQVRS</sequence>
<evidence type="ECO:0000256" key="8">
    <source>
        <dbReference type="ARBA" id="ARBA00022982"/>
    </source>
</evidence>
<evidence type="ECO:0000256" key="1">
    <source>
        <dbReference type="ARBA" id="ARBA00001970"/>
    </source>
</evidence>
<keyword evidence="5" id="KW-0349">Heme</keyword>
<keyword evidence="7" id="KW-0479">Metal-binding</keyword>
<evidence type="ECO:0000256" key="6">
    <source>
        <dbReference type="ARBA" id="ARBA00022692"/>
    </source>
</evidence>
<keyword evidence="16" id="KW-1185">Reference proteome</keyword>
<dbReference type="GO" id="GO:0005886">
    <property type="term" value="C:plasma membrane"/>
    <property type="evidence" value="ECO:0007669"/>
    <property type="project" value="UniProtKB-SubCell"/>
</dbReference>
<keyword evidence="3" id="KW-0813">Transport</keyword>
<keyword evidence="10" id="KW-0408">Iron</keyword>
<comment type="cofactor">
    <cofactor evidence="1">
        <name>heme b</name>
        <dbReference type="ChEBI" id="CHEBI:60344"/>
    </cofactor>
</comment>
<gene>
    <name evidence="15" type="ORF">SAMN05216598_4151</name>
</gene>
<feature type="transmembrane region" description="Helical" evidence="13">
    <location>
        <begin position="102"/>
        <end position="119"/>
    </location>
</feature>
<evidence type="ECO:0000256" key="10">
    <source>
        <dbReference type="ARBA" id="ARBA00023004"/>
    </source>
</evidence>
<evidence type="ECO:0000256" key="3">
    <source>
        <dbReference type="ARBA" id="ARBA00022448"/>
    </source>
</evidence>
<comment type="subcellular location">
    <subcellularLocation>
        <location evidence="2">Cell membrane</location>
        <topology evidence="2">Multi-pass membrane protein</topology>
    </subcellularLocation>
</comment>
<evidence type="ECO:0000256" key="4">
    <source>
        <dbReference type="ARBA" id="ARBA00022475"/>
    </source>
</evidence>
<feature type="transmembrane region" description="Helical" evidence="13">
    <location>
        <begin position="25"/>
        <end position="45"/>
    </location>
</feature>
<dbReference type="InterPro" id="IPR016174">
    <property type="entry name" value="Di-haem_cyt_TM"/>
</dbReference>
<dbReference type="EMBL" id="LT629777">
    <property type="protein sequence ID" value="SDT14664.1"/>
    <property type="molecule type" value="Genomic_DNA"/>
</dbReference>
<dbReference type="PANTHER" id="PTHR30529">
    <property type="entry name" value="CYTOCHROME B561"/>
    <property type="match status" value="1"/>
</dbReference>
<evidence type="ECO:0000256" key="11">
    <source>
        <dbReference type="ARBA" id="ARBA00023136"/>
    </source>
</evidence>
<organism evidence="15 16">
    <name type="scientific">Pseudomonas asplenii</name>
    <dbReference type="NCBI Taxonomy" id="53407"/>
    <lineage>
        <taxon>Bacteria</taxon>
        <taxon>Pseudomonadati</taxon>
        <taxon>Pseudomonadota</taxon>
        <taxon>Gammaproteobacteria</taxon>
        <taxon>Pseudomonadales</taxon>
        <taxon>Pseudomonadaceae</taxon>
        <taxon>Pseudomonas</taxon>
    </lineage>
</organism>
<dbReference type="RefSeq" id="WP_408003615.1">
    <property type="nucleotide sequence ID" value="NZ_LT629777.1"/>
</dbReference>
<dbReference type="InterPro" id="IPR011577">
    <property type="entry name" value="Cyt_b561_bac/Ni-Hgenase"/>
</dbReference>
<name>A0A1H1XZL1_9PSED</name>
<dbReference type="InterPro" id="IPR052168">
    <property type="entry name" value="Cytochrome_b561_oxidase"/>
</dbReference>
<dbReference type="GO" id="GO:0009055">
    <property type="term" value="F:electron transfer activity"/>
    <property type="evidence" value="ECO:0007669"/>
    <property type="project" value="InterPro"/>
</dbReference>
<comment type="similarity">
    <text evidence="12">Belongs to the cytochrome b561 family.</text>
</comment>
<dbReference type="GO" id="GO:0022904">
    <property type="term" value="P:respiratory electron transport chain"/>
    <property type="evidence" value="ECO:0007669"/>
    <property type="project" value="InterPro"/>
</dbReference>
<evidence type="ECO:0000313" key="16">
    <source>
        <dbReference type="Proteomes" id="UP000199524"/>
    </source>
</evidence>
<keyword evidence="9 13" id="KW-1133">Transmembrane helix</keyword>
<dbReference type="PANTHER" id="PTHR30529:SF7">
    <property type="entry name" value="CYTOCHROME B561 BACTERIAL_NI-HYDROGENASE DOMAIN-CONTAINING PROTEIN"/>
    <property type="match status" value="1"/>
</dbReference>
<proteinExistence type="inferred from homology"/>
<feature type="transmembrane region" description="Helical" evidence="13">
    <location>
        <begin position="148"/>
        <end position="167"/>
    </location>
</feature>
<dbReference type="Pfam" id="PF01292">
    <property type="entry name" value="Ni_hydr_CYTB"/>
    <property type="match status" value="1"/>
</dbReference>
<evidence type="ECO:0000256" key="13">
    <source>
        <dbReference type="SAM" id="Phobius"/>
    </source>
</evidence>
<accession>A0A1H1XZL1</accession>
<protein>
    <submittedName>
        <fullName evidence="15">Cytochrome b561</fullName>
    </submittedName>
</protein>
<keyword evidence="6 13" id="KW-0812">Transmembrane</keyword>
<evidence type="ECO:0000259" key="14">
    <source>
        <dbReference type="Pfam" id="PF01292"/>
    </source>
</evidence>
<dbReference type="SUPFAM" id="SSF81342">
    <property type="entry name" value="Transmembrane di-heme cytochromes"/>
    <property type="match status" value="1"/>
</dbReference>
<evidence type="ECO:0000256" key="12">
    <source>
        <dbReference type="ARBA" id="ARBA00037975"/>
    </source>
</evidence>
<reference evidence="16" key="1">
    <citation type="submission" date="2016-10" db="EMBL/GenBank/DDBJ databases">
        <authorList>
            <person name="Varghese N."/>
            <person name="Submissions S."/>
        </authorList>
    </citation>
    <scope>NUCLEOTIDE SEQUENCE [LARGE SCALE GENOMIC DNA]</scope>
    <source>
        <strain evidence="16">ATCC 23835</strain>
    </source>
</reference>
<keyword evidence="4" id="KW-1003">Cell membrane</keyword>
<keyword evidence="11 13" id="KW-0472">Membrane</keyword>
<evidence type="ECO:0000256" key="7">
    <source>
        <dbReference type="ARBA" id="ARBA00022723"/>
    </source>
</evidence>
<dbReference type="AlphaFoldDB" id="A0A1H1XZL1"/>
<evidence type="ECO:0000256" key="2">
    <source>
        <dbReference type="ARBA" id="ARBA00004651"/>
    </source>
</evidence>
<dbReference type="GO" id="GO:0020037">
    <property type="term" value="F:heme binding"/>
    <property type="evidence" value="ECO:0007669"/>
    <property type="project" value="TreeGrafter"/>
</dbReference>
<dbReference type="GeneID" id="300209063"/>
<evidence type="ECO:0000256" key="9">
    <source>
        <dbReference type="ARBA" id="ARBA00022989"/>
    </source>
</evidence>
<evidence type="ECO:0000256" key="5">
    <source>
        <dbReference type="ARBA" id="ARBA00022617"/>
    </source>
</evidence>
<evidence type="ECO:0000313" key="15">
    <source>
        <dbReference type="EMBL" id="SDT14664.1"/>
    </source>
</evidence>